<reference evidence="17 18" key="1">
    <citation type="submission" date="2019-02" db="EMBL/GenBank/DDBJ databases">
        <title>Deep-cultivation of Planctomycetes and their phenomic and genomic characterization uncovers novel biology.</title>
        <authorList>
            <person name="Wiegand S."/>
            <person name="Jogler M."/>
            <person name="Boedeker C."/>
            <person name="Pinto D."/>
            <person name="Vollmers J."/>
            <person name="Rivas-Marin E."/>
            <person name="Kohn T."/>
            <person name="Peeters S.H."/>
            <person name="Heuer A."/>
            <person name="Rast P."/>
            <person name="Oberbeckmann S."/>
            <person name="Bunk B."/>
            <person name="Jeske O."/>
            <person name="Meyerdierks A."/>
            <person name="Storesund J.E."/>
            <person name="Kallscheuer N."/>
            <person name="Luecker S."/>
            <person name="Lage O.M."/>
            <person name="Pohl T."/>
            <person name="Merkel B.J."/>
            <person name="Hornburger P."/>
            <person name="Mueller R.-W."/>
            <person name="Bruemmer F."/>
            <person name="Labrenz M."/>
            <person name="Spormann A.M."/>
            <person name="Op den Camp H."/>
            <person name="Overmann J."/>
            <person name="Amann R."/>
            <person name="Jetten M.S.M."/>
            <person name="Mascher T."/>
            <person name="Medema M.H."/>
            <person name="Devos D.P."/>
            <person name="Kaster A.-K."/>
            <person name="Ovreas L."/>
            <person name="Rohde M."/>
            <person name="Galperin M.Y."/>
            <person name="Jogler C."/>
        </authorList>
    </citation>
    <scope>NUCLEOTIDE SEQUENCE [LARGE SCALE GENOMIC DNA]</scope>
    <source>
        <strain evidence="17 18">Pan161</strain>
    </source>
</reference>
<comment type="similarity">
    <text evidence="4">Belongs to the PEP-utilizing enzyme family.</text>
</comment>
<keyword evidence="7 17" id="KW-0808">Transferase</keyword>
<dbReference type="Gene3D" id="3.50.30.10">
    <property type="entry name" value="Phosphohistidine domain"/>
    <property type="match status" value="1"/>
</dbReference>
<keyword evidence="10" id="KW-0418">Kinase</keyword>
<dbReference type="Pfam" id="PF01326">
    <property type="entry name" value="PPDK_N"/>
    <property type="match status" value="1"/>
</dbReference>
<dbReference type="SUPFAM" id="SSF56059">
    <property type="entry name" value="Glutathione synthetase ATP-binding domain-like"/>
    <property type="match status" value="1"/>
</dbReference>
<keyword evidence="11" id="KW-0067">ATP-binding</keyword>
<dbReference type="GO" id="GO:0005524">
    <property type="term" value="F:ATP binding"/>
    <property type="evidence" value="ECO:0007669"/>
    <property type="project" value="UniProtKB-KW"/>
</dbReference>
<dbReference type="PANTHER" id="PTHR43030">
    <property type="entry name" value="PHOSPHOENOLPYRUVATE SYNTHASE"/>
    <property type="match status" value="1"/>
</dbReference>
<gene>
    <name evidence="17" type="primary">ppsA_1</name>
    <name evidence="17" type="ORF">Pan161_10890</name>
</gene>
<dbReference type="RefSeq" id="WP_145224693.1">
    <property type="nucleotide sequence ID" value="NZ_CP036343.1"/>
</dbReference>
<dbReference type="UniPathway" id="UPA00138"/>
<dbReference type="OrthoDB" id="9765468at2"/>
<feature type="domain" description="PEP-utilising enzyme mobile" evidence="15">
    <location>
        <begin position="603"/>
        <end position="671"/>
    </location>
</feature>
<dbReference type="KEGG" id="gax:Pan161_10890"/>
<dbReference type="Pfam" id="PF00391">
    <property type="entry name" value="PEP-utilizers"/>
    <property type="match status" value="1"/>
</dbReference>
<evidence type="ECO:0000259" key="15">
    <source>
        <dbReference type="Pfam" id="PF00391"/>
    </source>
</evidence>
<sequence length="684" mass="75658">MGRLIYQLSELDSSLVAEAGGKGASLGELMRARAPVPPGFVVTSAAFRSFFSATVLQRPMLEIMQASKSNEIDYSQAHQRIRSCIEAVEVPVEICEAVQIAAEELAAPRVSVRSSATCEDSATSAWAGQLETYLDVTPGEIIEKIRSCWLSLFSESALAYGGCHGFSTGEISVAVVVQQMVQSDISGIGFSVHPVTQESEIQLIEACLGLGEAIVSGRITPDQFVVERGSCQILESITGDQKEALWIREGNSKPVWQKLDSRGRQPKITQQQVSEYSALLNQLHKHYGHPIDTEWAIQDGNFQVLQARPITTLAAEYDKTLIDDSQGWQFTVRRPFFLLAASILPYWLDAKHADNTLGGHLNEALLIQDETGMMNLFYPHTSSEAFLDRIGDLFQNDREQLIRILRYGLGIYAQAAPVIEQGLSGFENLAELEDLFADIAQHTTVFPAWVLIYIEAHQIEDPEVRALAEEIRSHSLYPVIERNILQPLALQTAEQLGFVEPDRACDLLLWSELKAGTVTRDLLESRFEAIQNGKRFIFQMIDGQEEFHLVSQTGYLLTRLSKQRKLQASSSTNELTGQVAWPGIFQGRARVVLKLDALGLTISPDEVLVSIQSNPALMPLLQQCGAIVTDDGGIACHAAILARELKKPTLIGTREATIRIQTGDLIEIDTYAQVVRILEKKQSK</sequence>
<protein>
    <recommendedName>
        <fullName evidence="6">Phosphoenolpyruvate synthase</fullName>
        <ecNumber evidence="5">2.7.9.2</ecNumber>
    </recommendedName>
    <alternativeName>
        <fullName evidence="13">Pyruvate, water dikinase</fullName>
    </alternativeName>
</protein>
<evidence type="ECO:0000256" key="11">
    <source>
        <dbReference type="ARBA" id="ARBA00022840"/>
    </source>
</evidence>
<dbReference type="PANTHER" id="PTHR43030:SF1">
    <property type="entry name" value="PHOSPHOENOLPYRUVATE SYNTHASE"/>
    <property type="match status" value="1"/>
</dbReference>
<evidence type="ECO:0000256" key="14">
    <source>
        <dbReference type="ARBA" id="ARBA00047700"/>
    </source>
</evidence>
<comment type="pathway">
    <text evidence="3">Carbohydrate biosynthesis; gluconeogenesis.</text>
</comment>
<evidence type="ECO:0000256" key="3">
    <source>
        <dbReference type="ARBA" id="ARBA00004742"/>
    </source>
</evidence>
<keyword evidence="18" id="KW-1185">Reference proteome</keyword>
<feature type="domain" description="Pyruvate phosphate dikinase AMP/ATP-binding" evidence="16">
    <location>
        <begin position="18"/>
        <end position="322"/>
    </location>
</feature>
<comment type="catalytic activity">
    <reaction evidence="14">
        <text>pyruvate + ATP + H2O = phosphoenolpyruvate + AMP + phosphate + 2 H(+)</text>
        <dbReference type="Rhea" id="RHEA:11364"/>
        <dbReference type="ChEBI" id="CHEBI:15361"/>
        <dbReference type="ChEBI" id="CHEBI:15377"/>
        <dbReference type="ChEBI" id="CHEBI:15378"/>
        <dbReference type="ChEBI" id="CHEBI:30616"/>
        <dbReference type="ChEBI" id="CHEBI:43474"/>
        <dbReference type="ChEBI" id="CHEBI:58702"/>
        <dbReference type="ChEBI" id="CHEBI:456215"/>
        <dbReference type="EC" id="2.7.9.2"/>
    </reaction>
</comment>
<evidence type="ECO:0000256" key="1">
    <source>
        <dbReference type="ARBA" id="ARBA00001946"/>
    </source>
</evidence>
<keyword evidence="8" id="KW-0479">Metal-binding</keyword>
<comment type="function">
    <text evidence="2">Catalyzes the phosphorylation of pyruvate to phosphoenolpyruvate.</text>
</comment>
<keyword evidence="12" id="KW-0460">Magnesium</keyword>
<evidence type="ECO:0000313" key="18">
    <source>
        <dbReference type="Proteomes" id="UP000316855"/>
    </source>
</evidence>
<dbReference type="Gene3D" id="3.30.1490.20">
    <property type="entry name" value="ATP-grasp fold, A domain"/>
    <property type="match status" value="1"/>
</dbReference>
<dbReference type="InterPro" id="IPR013815">
    <property type="entry name" value="ATP_grasp_subdomain_1"/>
</dbReference>
<accession>A0A517V8Y6</accession>
<dbReference type="GO" id="GO:0046872">
    <property type="term" value="F:metal ion binding"/>
    <property type="evidence" value="ECO:0007669"/>
    <property type="project" value="UniProtKB-KW"/>
</dbReference>
<evidence type="ECO:0000256" key="8">
    <source>
        <dbReference type="ARBA" id="ARBA00022723"/>
    </source>
</evidence>
<evidence type="ECO:0000256" key="13">
    <source>
        <dbReference type="ARBA" id="ARBA00033470"/>
    </source>
</evidence>
<dbReference type="InterPro" id="IPR036637">
    <property type="entry name" value="Phosphohistidine_dom_sf"/>
</dbReference>
<evidence type="ECO:0000256" key="5">
    <source>
        <dbReference type="ARBA" id="ARBA00011996"/>
    </source>
</evidence>
<evidence type="ECO:0000256" key="2">
    <source>
        <dbReference type="ARBA" id="ARBA00002988"/>
    </source>
</evidence>
<dbReference type="Proteomes" id="UP000316855">
    <property type="component" value="Chromosome"/>
</dbReference>
<dbReference type="Gene3D" id="3.30.470.20">
    <property type="entry name" value="ATP-grasp fold, B domain"/>
    <property type="match status" value="1"/>
</dbReference>
<evidence type="ECO:0000259" key="16">
    <source>
        <dbReference type="Pfam" id="PF01326"/>
    </source>
</evidence>
<keyword evidence="17" id="KW-0670">Pyruvate</keyword>
<dbReference type="InterPro" id="IPR008279">
    <property type="entry name" value="PEP-util_enz_mobile_dom"/>
</dbReference>
<evidence type="ECO:0000256" key="12">
    <source>
        <dbReference type="ARBA" id="ARBA00022842"/>
    </source>
</evidence>
<dbReference type="GO" id="GO:0008986">
    <property type="term" value="F:pyruvate, water dikinase activity"/>
    <property type="evidence" value="ECO:0007669"/>
    <property type="project" value="UniProtKB-EC"/>
</dbReference>
<evidence type="ECO:0000256" key="9">
    <source>
        <dbReference type="ARBA" id="ARBA00022741"/>
    </source>
</evidence>
<dbReference type="InterPro" id="IPR002192">
    <property type="entry name" value="PPDK_AMP/ATP-bd"/>
</dbReference>
<evidence type="ECO:0000256" key="6">
    <source>
        <dbReference type="ARBA" id="ARBA00021623"/>
    </source>
</evidence>
<dbReference type="SUPFAM" id="SSF52009">
    <property type="entry name" value="Phosphohistidine domain"/>
    <property type="match status" value="1"/>
</dbReference>
<evidence type="ECO:0000256" key="7">
    <source>
        <dbReference type="ARBA" id="ARBA00022679"/>
    </source>
</evidence>
<name>A0A517V8Y6_9PLAN</name>
<dbReference type="EC" id="2.7.9.2" evidence="5"/>
<evidence type="ECO:0000256" key="4">
    <source>
        <dbReference type="ARBA" id="ARBA00007837"/>
    </source>
</evidence>
<proteinExistence type="inferred from homology"/>
<dbReference type="EMBL" id="CP036343">
    <property type="protein sequence ID" value="QDT89459.1"/>
    <property type="molecule type" value="Genomic_DNA"/>
</dbReference>
<evidence type="ECO:0000256" key="10">
    <source>
        <dbReference type="ARBA" id="ARBA00022777"/>
    </source>
</evidence>
<dbReference type="InterPro" id="IPR006319">
    <property type="entry name" value="PEP_synth"/>
</dbReference>
<dbReference type="AlphaFoldDB" id="A0A517V8Y6"/>
<organism evidence="17 18">
    <name type="scientific">Gimesia algae</name>
    <dbReference type="NCBI Taxonomy" id="2527971"/>
    <lineage>
        <taxon>Bacteria</taxon>
        <taxon>Pseudomonadati</taxon>
        <taxon>Planctomycetota</taxon>
        <taxon>Planctomycetia</taxon>
        <taxon>Planctomycetales</taxon>
        <taxon>Planctomycetaceae</taxon>
        <taxon>Gimesia</taxon>
    </lineage>
</organism>
<comment type="cofactor">
    <cofactor evidence="1">
        <name>Mg(2+)</name>
        <dbReference type="ChEBI" id="CHEBI:18420"/>
    </cofactor>
</comment>
<keyword evidence="9" id="KW-0547">Nucleotide-binding</keyword>
<evidence type="ECO:0000313" key="17">
    <source>
        <dbReference type="EMBL" id="QDT89459.1"/>
    </source>
</evidence>
<dbReference type="GO" id="GO:0006094">
    <property type="term" value="P:gluconeogenesis"/>
    <property type="evidence" value="ECO:0007669"/>
    <property type="project" value="UniProtKB-UniPathway"/>
</dbReference>